<dbReference type="EMBL" id="CAXLJL010000061">
    <property type="protein sequence ID" value="CAL5130328.1"/>
    <property type="molecule type" value="Genomic_DNA"/>
</dbReference>
<feature type="region of interest" description="Disordered" evidence="1">
    <location>
        <begin position="64"/>
        <end position="152"/>
    </location>
</feature>
<dbReference type="AlphaFoldDB" id="A0AAV2SYQ9"/>
<comment type="caution">
    <text evidence="2">The sequence shown here is derived from an EMBL/GenBank/DDBJ whole genome shotgun (WGS) entry which is preliminary data.</text>
</comment>
<feature type="compositionally biased region" description="Basic and acidic residues" evidence="1">
    <location>
        <begin position="75"/>
        <end position="87"/>
    </location>
</feature>
<organism evidence="2 3">
    <name type="scientific">Calicophoron daubneyi</name>
    <name type="common">Rumen fluke</name>
    <name type="synonym">Paramphistomum daubneyi</name>
    <dbReference type="NCBI Taxonomy" id="300641"/>
    <lineage>
        <taxon>Eukaryota</taxon>
        <taxon>Metazoa</taxon>
        <taxon>Spiralia</taxon>
        <taxon>Lophotrochozoa</taxon>
        <taxon>Platyhelminthes</taxon>
        <taxon>Trematoda</taxon>
        <taxon>Digenea</taxon>
        <taxon>Plagiorchiida</taxon>
        <taxon>Pronocephalata</taxon>
        <taxon>Paramphistomoidea</taxon>
        <taxon>Paramphistomidae</taxon>
        <taxon>Calicophoron</taxon>
    </lineage>
</organism>
<sequence length="168" mass="18638">MVVSGNNNAELQTVSLKKPKVSCRLFVKTYLRPQDDRFTLIWGLSAVLAHRFPEKASMSERLTLSTLTSSSTGSSDREDVTPFRRPDPLSSATLASPLSNGQPINLSKHSANDNLLDDTRSQLIHGSSKPNKTHPDDGTGLALKPVPRHRTKRTYVRKNIRSSEYVLL</sequence>
<gene>
    <name evidence="2" type="ORF">CDAUBV1_LOCUS1943</name>
</gene>
<proteinExistence type="predicted"/>
<reference evidence="2" key="1">
    <citation type="submission" date="2024-06" db="EMBL/GenBank/DDBJ databases">
        <authorList>
            <person name="Liu X."/>
            <person name="Lenzi L."/>
            <person name="Haldenby T S."/>
            <person name="Uol C."/>
        </authorList>
    </citation>
    <scope>NUCLEOTIDE SEQUENCE</scope>
</reference>
<feature type="compositionally biased region" description="Polar residues" evidence="1">
    <location>
        <begin position="100"/>
        <end position="113"/>
    </location>
</feature>
<accession>A0AAV2SYQ9</accession>
<evidence type="ECO:0000313" key="2">
    <source>
        <dbReference type="EMBL" id="CAL5130328.1"/>
    </source>
</evidence>
<protein>
    <submittedName>
        <fullName evidence="2">Uncharacterized protein</fullName>
    </submittedName>
</protein>
<evidence type="ECO:0000256" key="1">
    <source>
        <dbReference type="SAM" id="MobiDB-lite"/>
    </source>
</evidence>
<dbReference type="Proteomes" id="UP001497525">
    <property type="component" value="Unassembled WGS sequence"/>
</dbReference>
<evidence type="ECO:0000313" key="3">
    <source>
        <dbReference type="Proteomes" id="UP001497525"/>
    </source>
</evidence>
<name>A0AAV2SYQ9_CALDB</name>
<feature type="compositionally biased region" description="Low complexity" evidence="1">
    <location>
        <begin position="64"/>
        <end position="74"/>
    </location>
</feature>
<feature type="compositionally biased region" description="Polar residues" evidence="1">
    <location>
        <begin position="121"/>
        <end position="130"/>
    </location>
</feature>
<feature type="compositionally biased region" description="Low complexity" evidence="1">
    <location>
        <begin position="88"/>
        <end position="99"/>
    </location>
</feature>